<dbReference type="SUPFAM" id="SSF50998">
    <property type="entry name" value="Quinoprotein alcohol dehydrogenase-like"/>
    <property type="match status" value="1"/>
</dbReference>
<dbReference type="OrthoDB" id="9765809at2"/>
<dbReference type="AlphaFoldDB" id="A0A552UW05"/>
<dbReference type="InterPro" id="IPR011047">
    <property type="entry name" value="Quinoprotein_ADH-like_sf"/>
</dbReference>
<gene>
    <name evidence="1" type="ORF">FMM05_18140</name>
</gene>
<evidence type="ECO:0000313" key="2">
    <source>
        <dbReference type="Proteomes" id="UP000320643"/>
    </source>
</evidence>
<evidence type="ECO:0000313" key="1">
    <source>
        <dbReference type="EMBL" id="TRW22424.1"/>
    </source>
</evidence>
<dbReference type="Proteomes" id="UP000320643">
    <property type="component" value="Unassembled WGS sequence"/>
</dbReference>
<dbReference type="EMBL" id="VJVZ01000013">
    <property type="protein sequence ID" value="TRW22424.1"/>
    <property type="molecule type" value="Genomic_DNA"/>
</dbReference>
<sequence length="326" mass="36899">MKRQTINTNYLETIDWLNGTIFDWASAGKIYYPDGQQGQVGQYHYSLDFDGSITSTDGQYAFIYQRLGTKGLLLKNGVLLREINRSYYCADTYEYPAAFVTVNNTTYLIHCPNDYCQLDFEEVETGNIVTAIEGRKPSDVFHSRLSISPNGDYLMVCGWVWHPVELVDLFDIAECLKNPLLLDKTFSHNFGIEIYSASFIDNEHILVASSDGELFDDEVPPILPPKHIAVWNFKNNELSKPVEVDNTTGNFFAINSRLAWDTYKFPKLIDIETGEIMDKLESVNSGIQSSSIYTNATNCPQIRFDRQSGIIAIKISSTIIEVLSVK</sequence>
<protein>
    <submittedName>
        <fullName evidence="1">Uncharacterized protein</fullName>
    </submittedName>
</protein>
<proteinExistence type="predicted"/>
<comment type="caution">
    <text evidence="1">The sequence shown here is derived from an EMBL/GenBank/DDBJ whole genome shotgun (WGS) entry which is preliminary data.</text>
</comment>
<keyword evidence="2" id="KW-1185">Reference proteome</keyword>
<organism evidence="1 2">
    <name type="scientific">Flavobacterium zepuense</name>
    <dbReference type="NCBI Taxonomy" id="2593302"/>
    <lineage>
        <taxon>Bacteria</taxon>
        <taxon>Pseudomonadati</taxon>
        <taxon>Bacteroidota</taxon>
        <taxon>Flavobacteriia</taxon>
        <taxon>Flavobacteriales</taxon>
        <taxon>Flavobacteriaceae</taxon>
        <taxon>Flavobacterium</taxon>
    </lineage>
</organism>
<dbReference type="RefSeq" id="WP_143374840.1">
    <property type="nucleotide sequence ID" value="NZ_VJVZ01000013.1"/>
</dbReference>
<accession>A0A552UW05</accession>
<name>A0A552UW05_9FLAO</name>
<reference evidence="1 2" key="1">
    <citation type="submission" date="2019-07" db="EMBL/GenBank/DDBJ databases">
        <title>Flavobacterium sp. nov., isolated from glacier ice.</title>
        <authorList>
            <person name="Liu Q."/>
            <person name="Xin Y.-H."/>
        </authorList>
    </citation>
    <scope>NUCLEOTIDE SEQUENCE [LARGE SCALE GENOMIC DNA]</scope>
    <source>
        <strain evidence="1 2">ZT4R6</strain>
    </source>
</reference>